<protein>
    <submittedName>
        <fullName evidence="2">Uncharacterized protein</fullName>
    </submittedName>
</protein>
<accession>A0A931C9Y8</accession>
<comment type="caution">
    <text evidence="2">The sequence shown here is derived from an EMBL/GenBank/DDBJ whole genome shotgun (WGS) entry which is preliminary data.</text>
</comment>
<evidence type="ECO:0000256" key="1">
    <source>
        <dbReference type="SAM" id="MobiDB-lite"/>
    </source>
</evidence>
<name>A0A931C9Y8_9ACTN</name>
<evidence type="ECO:0000313" key="2">
    <source>
        <dbReference type="EMBL" id="MBG0564874.1"/>
    </source>
</evidence>
<keyword evidence="3" id="KW-1185">Reference proteome</keyword>
<dbReference type="EMBL" id="JADQTO010000012">
    <property type="protein sequence ID" value="MBG0564874.1"/>
    <property type="molecule type" value="Genomic_DNA"/>
</dbReference>
<sequence length="91" mass="10294">MRMNLRATHYGYAYQDLITGIALVDLMLGTADQVIVDTKGEPGDRFDDLTVKYRTGRRIRVQIKHTSLDRELSKILSPQTEESGASPRADR</sequence>
<organism evidence="2 3">
    <name type="scientific">Actinoplanes aureus</name>
    <dbReference type="NCBI Taxonomy" id="2792083"/>
    <lineage>
        <taxon>Bacteria</taxon>
        <taxon>Bacillati</taxon>
        <taxon>Actinomycetota</taxon>
        <taxon>Actinomycetes</taxon>
        <taxon>Micromonosporales</taxon>
        <taxon>Micromonosporaceae</taxon>
        <taxon>Actinoplanes</taxon>
    </lineage>
</organism>
<gene>
    <name evidence="2" type="ORF">I4J89_25825</name>
</gene>
<dbReference type="Proteomes" id="UP000598146">
    <property type="component" value="Unassembled WGS sequence"/>
</dbReference>
<reference evidence="2" key="1">
    <citation type="submission" date="2020-11" db="EMBL/GenBank/DDBJ databases">
        <title>Isolation and identification of active actinomycetes.</title>
        <authorList>
            <person name="Sun X."/>
        </authorList>
    </citation>
    <scope>NUCLEOTIDE SEQUENCE</scope>
    <source>
        <strain evidence="2">NEAU-A11</strain>
    </source>
</reference>
<dbReference type="AlphaFoldDB" id="A0A931C9Y8"/>
<feature type="region of interest" description="Disordered" evidence="1">
    <location>
        <begin position="72"/>
        <end position="91"/>
    </location>
</feature>
<evidence type="ECO:0000313" key="3">
    <source>
        <dbReference type="Proteomes" id="UP000598146"/>
    </source>
</evidence>
<proteinExistence type="predicted"/>
<dbReference type="RefSeq" id="WP_196416642.1">
    <property type="nucleotide sequence ID" value="NZ_JADQTO010000012.1"/>
</dbReference>